<evidence type="ECO:0000313" key="1">
    <source>
        <dbReference type="EMBL" id="KAK4027119.1"/>
    </source>
</evidence>
<proteinExistence type="predicted"/>
<accession>A0ABR0APR5</accession>
<comment type="caution">
    <text evidence="1">The sequence shown here is derived from an EMBL/GenBank/DDBJ whole genome shotgun (WGS) entry which is preliminary data.</text>
</comment>
<keyword evidence="2" id="KW-1185">Reference proteome</keyword>
<reference evidence="1 2" key="1">
    <citation type="journal article" date="2023" name="Nucleic Acids Res.">
        <title>The hologenome of Daphnia magna reveals possible DNA methylation and microbiome-mediated evolution of the host genome.</title>
        <authorList>
            <person name="Chaturvedi A."/>
            <person name="Li X."/>
            <person name="Dhandapani V."/>
            <person name="Marshall H."/>
            <person name="Kissane S."/>
            <person name="Cuenca-Cambronero M."/>
            <person name="Asole G."/>
            <person name="Calvet F."/>
            <person name="Ruiz-Romero M."/>
            <person name="Marangio P."/>
            <person name="Guigo R."/>
            <person name="Rago D."/>
            <person name="Mirbahai L."/>
            <person name="Eastwood N."/>
            <person name="Colbourne J.K."/>
            <person name="Zhou J."/>
            <person name="Mallon E."/>
            <person name="Orsini L."/>
        </authorList>
    </citation>
    <scope>NUCLEOTIDE SEQUENCE [LARGE SCALE GENOMIC DNA]</scope>
    <source>
        <strain evidence="1">LRV0_1</strain>
    </source>
</reference>
<gene>
    <name evidence="1" type="ORF">OUZ56_016134</name>
</gene>
<organism evidence="1 2">
    <name type="scientific">Daphnia magna</name>
    <dbReference type="NCBI Taxonomy" id="35525"/>
    <lineage>
        <taxon>Eukaryota</taxon>
        <taxon>Metazoa</taxon>
        <taxon>Ecdysozoa</taxon>
        <taxon>Arthropoda</taxon>
        <taxon>Crustacea</taxon>
        <taxon>Branchiopoda</taxon>
        <taxon>Diplostraca</taxon>
        <taxon>Cladocera</taxon>
        <taxon>Anomopoda</taxon>
        <taxon>Daphniidae</taxon>
        <taxon>Daphnia</taxon>
    </lineage>
</organism>
<sequence length="147" mass="16482">MNFKTLPGPLAPLVFGSENYLSVSARVRFERYAEPDLPRSRSKIDRDPDHDQKIDRRSDPVVLASVPLIAQLLSLQNSLSFLVLLRLLEDSAVVVHFCYLNSCGLGNCSLNRTSIIAARLIVFLVLLRLLKDSAVVVHFCFLVKEES</sequence>
<dbReference type="EMBL" id="JAOYFB010000038">
    <property type="protein sequence ID" value="KAK4027119.1"/>
    <property type="molecule type" value="Genomic_DNA"/>
</dbReference>
<evidence type="ECO:0000313" key="2">
    <source>
        <dbReference type="Proteomes" id="UP001234178"/>
    </source>
</evidence>
<dbReference type="Proteomes" id="UP001234178">
    <property type="component" value="Unassembled WGS sequence"/>
</dbReference>
<protein>
    <submittedName>
        <fullName evidence="1">Uncharacterized protein</fullName>
    </submittedName>
</protein>
<name>A0ABR0APR5_9CRUS</name>